<feature type="binding site" evidence="12">
    <location>
        <position position="48"/>
    </location>
    <ligand>
        <name>[4Fe-4S] cluster</name>
        <dbReference type="ChEBI" id="CHEBI:49883"/>
        <label>1</label>
        <note>4Fe-4S-S-AdoMet</note>
    </ligand>
</feature>
<feature type="binding site" evidence="12">
    <location>
        <position position="41"/>
    </location>
    <ligand>
        <name>GTP</name>
        <dbReference type="ChEBI" id="CHEBI:37565"/>
    </ligand>
</feature>
<feature type="binding site" evidence="12">
    <location>
        <position position="279"/>
    </location>
    <ligand>
        <name>[4Fe-4S] cluster</name>
        <dbReference type="ChEBI" id="CHEBI:49883"/>
        <label>2</label>
        <note>4Fe-4S-substrate</note>
    </ligand>
</feature>
<name>F7T8H1_9BURK</name>
<feature type="binding site" evidence="12">
    <location>
        <position position="91"/>
    </location>
    <ligand>
        <name>GTP</name>
        <dbReference type="ChEBI" id="CHEBI:37565"/>
    </ligand>
</feature>
<evidence type="ECO:0000256" key="6">
    <source>
        <dbReference type="ARBA" id="ARBA00023004"/>
    </source>
</evidence>
<dbReference type="SFLD" id="SFLDG01386">
    <property type="entry name" value="main_SPASM_domain-containing"/>
    <property type="match status" value="1"/>
</dbReference>
<dbReference type="InterPro" id="IPR000385">
    <property type="entry name" value="MoaA_NifB_PqqE_Fe-S-bd_CS"/>
</dbReference>
<evidence type="ECO:0000256" key="12">
    <source>
        <dbReference type="HAMAP-Rule" id="MF_01225"/>
    </source>
</evidence>
<dbReference type="GO" id="GO:0046872">
    <property type="term" value="F:metal ion binding"/>
    <property type="evidence" value="ECO:0007669"/>
    <property type="project" value="UniProtKB-KW"/>
</dbReference>
<evidence type="ECO:0000256" key="5">
    <source>
        <dbReference type="ARBA" id="ARBA00022741"/>
    </source>
</evidence>
<organism evidence="14 15">
    <name type="scientific">Achromobacter insuavis AXX-A</name>
    <dbReference type="NCBI Taxonomy" id="1003200"/>
    <lineage>
        <taxon>Bacteria</taxon>
        <taxon>Pseudomonadati</taxon>
        <taxon>Pseudomonadota</taxon>
        <taxon>Betaproteobacteria</taxon>
        <taxon>Burkholderiales</taxon>
        <taxon>Alcaligenaceae</taxon>
        <taxon>Achromobacter</taxon>
    </lineage>
</organism>
<accession>F7T8H1</accession>
<feature type="binding site" evidence="12">
    <location>
        <position position="146"/>
    </location>
    <ligand>
        <name>S-adenosyl-L-methionine</name>
        <dbReference type="ChEBI" id="CHEBI:59789"/>
    </ligand>
</feature>
<dbReference type="GO" id="GO:0006777">
    <property type="term" value="P:Mo-molybdopterin cofactor biosynthetic process"/>
    <property type="evidence" value="ECO:0007669"/>
    <property type="project" value="UniProtKB-UniRule"/>
</dbReference>
<comment type="caution">
    <text evidence="14">The sequence shown here is derived from an EMBL/GenBank/DDBJ whole genome shotgun (WGS) entry which is preliminary data.</text>
</comment>
<comment type="cofactor">
    <cofactor evidence="12">
        <name>[4Fe-4S] cluster</name>
        <dbReference type="ChEBI" id="CHEBI:49883"/>
    </cofactor>
    <text evidence="12">Binds 2 [4Fe-4S] clusters. Binds 1 [4Fe-4S] cluster coordinated with 3 cysteines and an exchangeable S-adenosyl-L-methionine and 1 [4Fe-4S] cluster coordinated with 3 cysteines and the GTP-derived substrate.</text>
</comment>
<evidence type="ECO:0000256" key="2">
    <source>
        <dbReference type="ARBA" id="ARBA00022485"/>
    </source>
</evidence>
<dbReference type="PROSITE" id="PS51918">
    <property type="entry name" value="RADICAL_SAM"/>
    <property type="match status" value="1"/>
</dbReference>
<dbReference type="SUPFAM" id="SSF102114">
    <property type="entry name" value="Radical SAM enzymes"/>
    <property type="match status" value="1"/>
</dbReference>
<dbReference type="PATRIC" id="fig|1003200.3.peg.5207"/>
<dbReference type="InterPro" id="IPR040064">
    <property type="entry name" value="MoaA-like"/>
</dbReference>
<evidence type="ECO:0000256" key="4">
    <source>
        <dbReference type="ARBA" id="ARBA00022723"/>
    </source>
</evidence>
<keyword evidence="3 12" id="KW-0949">S-adenosyl-L-methionine</keyword>
<dbReference type="Proteomes" id="UP000004853">
    <property type="component" value="Unassembled WGS sequence"/>
</dbReference>
<dbReference type="SMART" id="SM00729">
    <property type="entry name" value="Elp3"/>
    <property type="match status" value="1"/>
</dbReference>
<feature type="binding site" evidence="12">
    <location>
        <position position="282"/>
    </location>
    <ligand>
        <name>[4Fe-4S] cluster</name>
        <dbReference type="ChEBI" id="CHEBI:49883"/>
        <label>2</label>
        <note>4Fe-4S-substrate</note>
    </ligand>
</feature>
<feature type="binding site" evidence="12">
    <location>
        <begin position="284"/>
        <end position="286"/>
    </location>
    <ligand>
        <name>GTP</name>
        <dbReference type="ChEBI" id="CHEBI:37565"/>
    </ligand>
</feature>
<feature type="binding site" evidence="12">
    <location>
        <position position="296"/>
    </location>
    <ligand>
        <name>[4Fe-4S] cluster</name>
        <dbReference type="ChEBI" id="CHEBI:49883"/>
        <label>2</label>
        <note>4Fe-4S-substrate</note>
    </ligand>
</feature>
<dbReference type="HAMAP" id="MF_01225_B">
    <property type="entry name" value="MoaA_B"/>
    <property type="match status" value="1"/>
</dbReference>
<dbReference type="EMBL" id="AFRQ01000122">
    <property type="protein sequence ID" value="EGP43402.1"/>
    <property type="molecule type" value="Genomic_DNA"/>
</dbReference>
<feature type="binding site" evidence="12">
    <location>
        <position position="122"/>
    </location>
    <ligand>
        <name>GTP</name>
        <dbReference type="ChEBI" id="CHEBI:37565"/>
    </ligand>
</feature>
<dbReference type="Pfam" id="PF04055">
    <property type="entry name" value="Radical_SAM"/>
    <property type="match status" value="1"/>
</dbReference>
<dbReference type="UniPathway" id="UPA00344"/>
<dbReference type="GO" id="GO:0051539">
    <property type="term" value="F:4 iron, 4 sulfur cluster binding"/>
    <property type="evidence" value="ECO:0007669"/>
    <property type="project" value="UniProtKB-UniRule"/>
</dbReference>
<dbReference type="CDD" id="cd21117">
    <property type="entry name" value="Twitch_MoaA"/>
    <property type="match status" value="1"/>
</dbReference>
<dbReference type="HOGENOM" id="CLU_009273_0_1_4"/>
<dbReference type="GO" id="GO:0005525">
    <property type="term" value="F:GTP binding"/>
    <property type="evidence" value="ECO:0007669"/>
    <property type="project" value="UniProtKB-UniRule"/>
</dbReference>
<keyword evidence="7 12" id="KW-0411">Iron-sulfur</keyword>
<dbReference type="GO" id="GO:0061799">
    <property type="term" value="F:cyclic pyranopterin monophosphate synthase activity"/>
    <property type="evidence" value="ECO:0007669"/>
    <property type="project" value="TreeGrafter"/>
</dbReference>
<evidence type="ECO:0000313" key="15">
    <source>
        <dbReference type="Proteomes" id="UP000004853"/>
    </source>
</evidence>
<feature type="binding site" evidence="12">
    <location>
        <position position="95"/>
    </location>
    <ligand>
        <name>S-adenosyl-L-methionine</name>
        <dbReference type="ChEBI" id="CHEBI:59789"/>
    </ligand>
</feature>
<evidence type="ECO:0000256" key="1">
    <source>
        <dbReference type="ARBA" id="ARBA00012167"/>
    </source>
</evidence>
<keyword evidence="6 12" id="KW-0408">Iron</keyword>
<dbReference type="InterPro" id="IPR007197">
    <property type="entry name" value="rSAM"/>
</dbReference>
<evidence type="ECO:0000259" key="13">
    <source>
        <dbReference type="PROSITE" id="PS51918"/>
    </source>
</evidence>
<comment type="pathway">
    <text evidence="12">Cofactor biosynthesis; molybdopterin biosynthesis.</text>
</comment>
<feature type="binding site" evidence="12">
    <location>
        <position position="52"/>
    </location>
    <ligand>
        <name>[4Fe-4S] cluster</name>
        <dbReference type="ChEBI" id="CHEBI:49883"/>
        <label>1</label>
        <note>4Fe-4S-S-AdoMet</note>
    </ligand>
</feature>
<dbReference type="EC" id="4.1.99.22" evidence="1 12"/>
<evidence type="ECO:0000256" key="11">
    <source>
        <dbReference type="ARBA" id="ARBA00048697"/>
    </source>
</evidence>
<dbReference type="PROSITE" id="PS01305">
    <property type="entry name" value="MOAA_NIFB_PQQE"/>
    <property type="match status" value="1"/>
</dbReference>
<dbReference type="PANTHER" id="PTHR22960">
    <property type="entry name" value="MOLYBDOPTERIN COFACTOR SYNTHESIS PROTEIN A"/>
    <property type="match status" value="1"/>
</dbReference>
<comment type="catalytic activity">
    <reaction evidence="11 12">
        <text>GTP + AH2 + S-adenosyl-L-methionine = (8S)-3',8-cyclo-7,8-dihydroguanosine 5'-triphosphate + 5'-deoxyadenosine + L-methionine + A + H(+)</text>
        <dbReference type="Rhea" id="RHEA:49576"/>
        <dbReference type="ChEBI" id="CHEBI:13193"/>
        <dbReference type="ChEBI" id="CHEBI:15378"/>
        <dbReference type="ChEBI" id="CHEBI:17319"/>
        <dbReference type="ChEBI" id="CHEBI:17499"/>
        <dbReference type="ChEBI" id="CHEBI:37565"/>
        <dbReference type="ChEBI" id="CHEBI:57844"/>
        <dbReference type="ChEBI" id="CHEBI:59789"/>
        <dbReference type="ChEBI" id="CHEBI:131766"/>
        <dbReference type="EC" id="4.1.99.22"/>
    </reaction>
</comment>
<evidence type="ECO:0000256" key="3">
    <source>
        <dbReference type="ARBA" id="ARBA00022691"/>
    </source>
</evidence>
<dbReference type="AlphaFoldDB" id="F7T8H1"/>
<comment type="function">
    <text evidence="12">Catalyzes the cyclization of GTP to (8S)-3',8-cyclo-7,8-dihydroguanosine 5'-triphosphate.</text>
</comment>
<comment type="similarity">
    <text evidence="12">Belongs to the radical SAM superfamily. MoaA family.</text>
</comment>
<evidence type="ECO:0000256" key="8">
    <source>
        <dbReference type="ARBA" id="ARBA00023134"/>
    </source>
</evidence>
<dbReference type="RefSeq" id="WP_006395236.1">
    <property type="nucleotide sequence ID" value="NZ_GL982453.1"/>
</dbReference>
<keyword evidence="10 12" id="KW-0456">Lyase</keyword>
<dbReference type="GO" id="GO:1904047">
    <property type="term" value="F:S-adenosyl-L-methionine binding"/>
    <property type="evidence" value="ECO:0007669"/>
    <property type="project" value="UniProtKB-UniRule"/>
</dbReference>
<feature type="binding site" evidence="12">
    <location>
        <position position="55"/>
    </location>
    <ligand>
        <name>[4Fe-4S] cluster</name>
        <dbReference type="ChEBI" id="CHEBI:49883"/>
        <label>1</label>
        <note>4Fe-4S-S-AdoMet</note>
    </ligand>
</feature>
<dbReference type="Gene3D" id="3.20.20.70">
    <property type="entry name" value="Aldolase class I"/>
    <property type="match status" value="1"/>
</dbReference>
<reference evidence="14 15" key="1">
    <citation type="submission" date="2011-06" db="EMBL/GenBank/DDBJ databases">
        <authorList>
            <person name="Bador J."/>
            <person name="Amoureux L."/>
            <person name="Neuwirth C."/>
        </authorList>
    </citation>
    <scope>NUCLEOTIDE SEQUENCE [LARGE SCALE GENOMIC DNA]</scope>
    <source>
        <strain evidence="14 15">AXX-A</strain>
    </source>
</reference>
<evidence type="ECO:0000313" key="14">
    <source>
        <dbReference type="EMBL" id="EGP43402.1"/>
    </source>
</evidence>
<protein>
    <recommendedName>
        <fullName evidence="1 12">GTP 3',8-cyclase</fullName>
        <ecNumber evidence="1 12">4.1.99.22</ecNumber>
    </recommendedName>
    <alternativeName>
        <fullName evidence="12">Molybdenum cofactor biosynthesis protein A</fullName>
    </alternativeName>
</protein>
<keyword evidence="5 12" id="KW-0547">Nucleotide-binding</keyword>
<dbReference type="PANTHER" id="PTHR22960:SF0">
    <property type="entry name" value="MOLYBDENUM COFACTOR BIOSYNTHESIS PROTEIN 1"/>
    <property type="match status" value="1"/>
</dbReference>
<dbReference type="OrthoDB" id="9763993at2"/>
<dbReference type="InterPro" id="IPR058240">
    <property type="entry name" value="rSAM_sf"/>
</dbReference>
<dbReference type="SFLD" id="SFLDG01067">
    <property type="entry name" value="SPASM/twitch_domain_containing"/>
    <property type="match status" value="1"/>
</dbReference>
<keyword evidence="2 12" id="KW-0004">4Fe-4S</keyword>
<dbReference type="InterPro" id="IPR013483">
    <property type="entry name" value="MoaA"/>
</dbReference>
<proteinExistence type="inferred from homology"/>
<dbReference type="SFLD" id="SFLDS00029">
    <property type="entry name" value="Radical_SAM"/>
    <property type="match status" value="1"/>
</dbReference>
<dbReference type="InterPro" id="IPR010505">
    <property type="entry name" value="MoaA_twitch"/>
</dbReference>
<evidence type="ECO:0000256" key="10">
    <source>
        <dbReference type="ARBA" id="ARBA00023239"/>
    </source>
</evidence>
<dbReference type="InterPro" id="IPR050105">
    <property type="entry name" value="MoCo_biosynth_MoaA/MoaC"/>
</dbReference>
<keyword evidence="8 12" id="KW-0342">GTP-binding</keyword>
<sequence>MTPAPALAVAPAARVATVARAEPASPRGLVDGFGRRIDYLRVSVTDRCDLRCGYCMPKGFKGFEEPANWLRHDEMARLVGLFAGLGVRCVRLTGGEPLLRRGVTDLAATIAALPGVDDLSLSTNGTQLARHAAALRAAGVDRLNISLDTLDAAEFGRITGRDCLDAVLAGLRAARDAGFAPVKLNSVVHAATPEADVRRLLDYAVAQGFILRLIEPMPVGDCGRRYAHADLGALGARLAADAGLVPALAGQGAGPARYWSAGSGAPVLGVITPMSRHFCAACNRVRLGVDGTLYLCLGQEDQVPLGRLLRDGASDGELEQAIRAGIAAKPERHEFTTRPERIVRFMSQTGG</sequence>
<dbReference type="SFLD" id="SFLDG01383">
    <property type="entry name" value="cyclic_pyranopterin_phosphate"/>
    <property type="match status" value="1"/>
</dbReference>
<feature type="domain" description="Radical SAM core" evidence="13">
    <location>
        <begin position="32"/>
        <end position="256"/>
    </location>
</feature>
<dbReference type="Pfam" id="PF06463">
    <property type="entry name" value="Mob_synth_C"/>
    <property type="match status" value="1"/>
</dbReference>
<keyword evidence="4 12" id="KW-0479">Metal-binding</keyword>
<feature type="binding site" evidence="12">
    <location>
        <position position="54"/>
    </location>
    <ligand>
        <name>S-adenosyl-L-methionine</name>
        <dbReference type="ChEBI" id="CHEBI:59789"/>
    </ligand>
</feature>
<dbReference type="InterPro" id="IPR006638">
    <property type="entry name" value="Elp3/MiaA/NifB-like_rSAM"/>
</dbReference>
<dbReference type="InterPro" id="IPR013785">
    <property type="entry name" value="Aldolase_TIM"/>
</dbReference>
<dbReference type="eggNOG" id="COG2896">
    <property type="taxonomic scope" value="Bacteria"/>
</dbReference>
<dbReference type="GO" id="GO:0061798">
    <property type="term" value="F:GTP 3',8'-cyclase activity"/>
    <property type="evidence" value="ECO:0007669"/>
    <property type="project" value="UniProtKB-UniRule"/>
</dbReference>
<gene>
    <name evidence="12" type="primary">moaA</name>
    <name evidence="14" type="ORF">AXXA_26325</name>
</gene>
<dbReference type="NCBIfam" id="TIGR02666">
    <property type="entry name" value="moaA"/>
    <property type="match status" value="1"/>
</dbReference>
<comment type="subunit">
    <text evidence="12">Monomer and homodimer.</text>
</comment>
<evidence type="ECO:0000256" key="9">
    <source>
        <dbReference type="ARBA" id="ARBA00023150"/>
    </source>
</evidence>
<dbReference type="CDD" id="cd01335">
    <property type="entry name" value="Radical_SAM"/>
    <property type="match status" value="1"/>
</dbReference>
<keyword evidence="9 12" id="KW-0501">Molybdenum cofactor biosynthesis</keyword>
<feature type="binding site" evidence="12">
    <location>
        <position position="183"/>
    </location>
    <ligand>
        <name>GTP</name>
        <dbReference type="ChEBI" id="CHEBI:37565"/>
    </ligand>
</feature>
<evidence type="ECO:0000256" key="7">
    <source>
        <dbReference type="ARBA" id="ARBA00023014"/>
    </source>
</evidence>
<feature type="binding site" evidence="12">
    <location>
        <position position="217"/>
    </location>
    <ligand>
        <name>S-adenosyl-L-methionine</name>
        <dbReference type="ChEBI" id="CHEBI:59789"/>
    </ligand>
</feature>